<comment type="caution">
    <text evidence="1">The sequence shown here is derived from an EMBL/GenBank/DDBJ whole genome shotgun (WGS) entry which is preliminary data.</text>
</comment>
<sequence>MRFESLEWIGSRVVSLFFKENSLRTFDSKPFGRMH</sequence>
<protein>
    <submittedName>
        <fullName evidence="1">Uncharacterized protein</fullName>
    </submittedName>
</protein>
<reference evidence="1" key="1">
    <citation type="submission" date="2022-11" db="EMBL/GenBank/DDBJ databases">
        <authorList>
            <person name="Hyden B.L."/>
            <person name="Feng K."/>
            <person name="Yates T."/>
            <person name="Jawdy S."/>
            <person name="Smart L.B."/>
            <person name="Muchero W."/>
        </authorList>
    </citation>
    <scope>NUCLEOTIDE SEQUENCE</scope>
    <source>
        <tissue evidence="1">Shoot tip</tissue>
    </source>
</reference>
<dbReference type="AlphaFoldDB" id="A0A9Q1A7M2"/>
<proteinExistence type="predicted"/>
<name>A0A9Q1A7M2_SALPP</name>
<gene>
    <name evidence="1" type="ORF">OIU79_025670</name>
</gene>
<dbReference type="EMBL" id="JAPFFK010000006">
    <property type="protein sequence ID" value="KAJ6760871.1"/>
    <property type="molecule type" value="Genomic_DNA"/>
</dbReference>
<dbReference type="Proteomes" id="UP001151532">
    <property type="component" value="Chromosome 15Z"/>
</dbReference>
<evidence type="ECO:0000313" key="2">
    <source>
        <dbReference type="Proteomes" id="UP001151532"/>
    </source>
</evidence>
<organism evidence="1 2">
    <name type="scientific">Salix purpurea</name>
    <name type="common">Purple osier willow</name>
    <dbReference type="NCBI Taxonomy" id="77065"/>
    <lineage>
        <taxon>Eukaryota</taxon>
        <taxon>Viridiplantae</taxon>
        <taxon>Streptophyta</taxon>
        <taxon>Embryophyta</taxon>
        <taxon>Tracheophyta</taxon>
        <taxon>Spermatophyta</taxon>
        <taxon>Magnoliopsida</taxon>
        <taxon>eudicotyledons</taxon>
        <taxon>Gunneridae</taxon>
        <taxon>Pentapetalae</taxon>
        <taxon>rosids</taxon>
        <taxon>fabids</taxon>
        <taxon>Malpighiales</taxon>
        <taxon>Salicaceae</taxon>
        <taxon>Saliceae</taxon>
        <taxon>Salix</taxon>
    </lineage>
</organism>
<keyword evidence="2" id="KW-1185">Reference proteome</keyword>
<evidence type="ECO:0000313" key="1">
    <source>
        <dbReference type="EMBL" id="KAJ6760871.1"/>
    </source>
</evidence>
<reference evidence="1" key="2">
    <citation type="journal article" date="2023" name="Int. J. Mol. Sci.">
        <title>De Novo Assembly and Annotation of 11 Diverse Shrub Willow (Salix) Genomes Reveals Novel Gene Organization in Sex-Linked Regions.</title>
        <authorList>
            <person name="Hyden B."/>
            <person name="Feng K."/>
            <person name="Yates T.B."/>
            <person name="Jawdy S."/>
            <person name="Cereghino C."/>
            <person name="Smart L.B."/>
            <person name="Muchero W."/>
        </authorList>
    </citation>
    <scope>NUCLEOTIDE SEQUENCE</scope>
    <source>
        <tissue evidence="1">Shoot tip</tissue>
    </source>
</reference>
<accession>A0A9Q1A7M2</accession>